<feature type="region of interest" description="Disordered" evidence="8">
    <location>
        <begin position="1"/>
        <end position="43"/>
    </location>
</feature>
<evidence type="ECO:0000256" key="6">
    <source>
        <dbReference type="ARBA" id="ARBA00023065"/>
    </source>
</evidence>
<dbReference type="InterPro" id="IPR027469">
    <property type="entry name" value="Cation_efflux_TMD_sf"/>
</dbReference>
<feature type="transmembrane region" description="Helical" evidence="9">
    <location>
        <begin position="189"/>
        <end position="214"/>
    </location>
</feature>
<protein>
    <submittedName>
        <fullName evidence="12">Cation transporter</fullName>
    </submittedName>
</protein>
<dbReference type="PANTHER" id="PTHR11562:SF17">
    <property type="entry name" value="RE54080P-RELATED"/>
    <property type="match status" value="1"/>
</dbReference>
<dbReference type="RefSeq" id="WP_102212734.1">
    <property type="nucleotide sequence ID" value="NZ_PNHF01000012.1"/>
</dbReference>
<dbReference type="GO" id="GO:0005886">
    <property type="term" value="C:plasma membrane"/>
    <property type="evidence" value="ECO:0007669"/>
    <property type="project" value="TreeGrafter"/>
</dbReference>
<gene>
    <name evidence="12" type="ORF">CJ204_06255</name>
</gene>
<dbReference type="NCBIfam" id="TIGR01297">
    <property type="entry name" value="CDF"/>
    <property type="match status" value="1"/>
</dbReference>
<evidence type="ECO:0000256" key="1">
    <source>
        <dbReference type="ARBA" id="ARBA00004141"/>
    </source>
</evidence>
<dbReference type="PANTHER" id="PTHR11562">
    <property type="entry name" value="CATION EFFLUX PROTEIN/ ZINC TRANSPORTER"/>
    <property type="match status" value="1"/>
</dbReference>
<sequence length="339" mass="35412">MGHSHGHGHSHDRGHGDAHGHLHGHDHGHPHDHDHSHGLFGAHDHDHSGTAVPRLALAFGLTATILIAEVIGGVVANSLALLADAAHMASDALGLLVALGAARIGSRPATRIASYGFRRAEVLAALFNAVLVGAAGVWILVEAFRRWSEPVEVASGTVLIIAVIGLAANLIAAVILAGGDKSNMNLRAALLHVMVDALGSVGVLVSALVVRWTGFARADIVAAVLIAVLVVPQAIALIRRASTVLLELAPSGVDTRAVEEWMIARPGVHDVHDLHVWSIHGTDAVLTAHVTVDEGLGFDDACSILCDMESGLAEEFGVGHATLQLETTAHHAHERPRKI</sequence>
<keyword evidence="5 9" id="KW-1133">Transmembrane helix</keyword>
<feature type="domain" description="Cation efflux protein cytoplasmic" evidence="11">
    <location>
        <begin position="250"/>
        <end position="326"/>
    </location>
</feature>
<proteinExistence type="inferred from homology"/>
<evidence type="ECO:0000256" key="9">
    <source>
        <dbReference type="SAM" id="Phobius"/>
    </source>
</evidence>
<comment type="similarity">
    <text evidence="2">Belongs to the cation diffusion facilitator (CDF) transporter (TC 2.A.4) family. SLC30A subfamily.</text>
</comment>
<feature type="compositionally biased region" description="Basic and acidic residues" evidence="8">
    <location>
        <begin position="9"/>
        <end position="43"/>
    </location>
</feature>
<feature type="domain" description="Cation efflux protein transmembrane" evidence="10">
    <location>
        <begin position="56"/>
        <end position="246"/>
    </location>
</feature>
<evidence type="ECO:0000256" key="8">
    <source>
        <dbReference type="SAM" id="MobiDB-lite"/>
    </source>
</evidence>
<feature type="transmembrane region" description="Helical" evidence="9">
    <location>
        <begin position="153"/>
        <end position="177"/>
    </location>
</feature>
<evidence type="ECO:0000256" key="2">
    <source>
        <dbReference type="ARBA" id="ARBA00008873"/>
    </source>
</evidence>
<feature type="transmembrane region" description="Helical" evidence="9">
    <location>
        <begin position="122"/>
        <end position="141"/>
    </location>
</feature>
<dbReference type="InterPro" id="IPR036837">
    <property type="entry name" value="Cation_efflux_CTD_sf"/>
</dbReference>
<organism evidence="12 13">
    <name type="scientific">Corynebacterium xerosis</name>
    <dbReference type="NCBI Taxonomy" id="1725"/>
    <lineage>
        <taxon>Bacteria</taxon>
        <taxon>Bacillati</taxon>
        <taxon>Actinomycetota</taxon>
        <taxon>Actinomycetes</taxon>
        <taxon>Mycobacteriales</taxon>
        <taxon>Corynebacteriaceae</taxon>
        <taxon>Corynebacterium</taxon>
    </lineage>
</organism>
<dbReference type="Pfam" id="PF01545">
    <property type="entry name" value="Cation_efflux"/>
    <property type="match status" value="1"/>
</dbReference>
<evidence type="ECO:0000256" key="3">
    <source>
        <dbReference type="ARBA" id="ARBA00022448"/>
    </source>
</evidence>
<evidence type="ECO:0000259" key="11">
    <source>
        <dbReference type="Pfam" id="PF16916"/>
    </source>
</evidence>
<dbReference type="Pfam" id="PF16916">
    <property type="entry name" value="ZT_dimer"/>
    <property type="match status" value="1"/>
</dbReference>
<comment type="subcellular location">
    <subcellularLocation>
        <location evidence="1">Membrane</location>
        <topology evidence="1">Multi-pass membrane protein</topology>
    </subcellularLocation>
</comment>
<keyword evidence="6" id="KW-0406">Ion transport</keyword>
<dbReference type="InterPro" id="IPR050681">
    <property type="entry name" value="CDF/SLC30A"/>
</dbReference>
<dbReference type="GO" id="GO:0005385">
    <property type="term" value="F:zinc ion transmembrane transporter activity"/>
    <property type="evidence" value="ECO:0007669"/>
    <property type="project" value="TreeGrafter"/>
</dbReference>
<comment type="caution">
    <text evidence="12">The sequence shown here is derived from an EMBL/GenBank/DDBJ whole genome shotgun (WGS) entry which is preliminary data.</text>
</comment>
<dbReference type="Proteomes" id="UP000235363">
    <property type="component" value="Unassembled WGS sequence"/>
</dbReference>
<dbReference type="SUPFAM" id="SSF161111">
    <property type="entry name" value="Cation efflux protein transmembrane domain-like"/>
    <property type="match status" value="1"/>
</dbReference>
<dbReference type="SUPFAM" id="SSF160240">
    <property type="entry name" value="Cation efflux protein cytoplasmic domain-like"/>
    <property type="match status" value="1"/>
</dbReference>
<evidence type="ECO:0000313" key="12">
    <source>
        <dbReference type="EMBL" id="PMC62314.1"/>
    </source>
</evidence>
<dbReference type="Gene3D" id="1.20.1510.10">
    <property type="entry name" value="Cation efflux protein transmembrane domain"/>
    <property type="match status" value="1"/>
</dbReference>
<dbReference type="InterPro" id="IPR002524">
    <property type="entry name" value="Cation_efflux"/>
</dbReference>
<feature type="transmembrane region" description="Helical" evidence="9">
    <location>
        <begin position="55"/>
        <end position="75"/>
    </location>
</feature>
<keyword evidence="3" id="KW-0813">Transport</keyword>
<evidence type="ECO:0000256" key="7">
    <source>
        <dbReference type="ARBA" id="ARBA00023136"/>
    </source>
</evidence>
<evidence type="ECO:0000259" key="10">
    <source>
        <dbReference type="Pfam" id="PF01545"/>
    </source>
</evidence>
<dbReference type="InterPro" id="IPR027470">
    <property type="entry name" value="Cation_efflux_CTD"/>
</dbReference>
<dbReference type="STRING" id="1725.WU86_01185"/>
<keyword evidence="7 9" id="KW-0472">Membrane</keyword>
<dbReference type="AlphaFoldDB" id="A0A2N6SZ14"/>
<evidence type="ECO:0000256" key="5">
    <source>
        <dbReference type="ARBA" id="ARBA00022989"/>
    </source>
</evidence>
<dbReference type="InterPro" id="IPR058533">
    <property type="entry name" value="Cation_efflux_TM"/>
</dbReference>
<feature type="transmembrane region" description="Helical" evidence="9">
    <location>
        <begin position="220"/>
        <end position="238"/>
    </location>
</feature>
<evidence type="ECO:0000256" key="4">
    <source>
        <dbReference type="ARBA" id="ARBA00022692"/>
    </source>
</evidence>
<evidence type="ECO:0000313" key="13">
    <source>
        <dbReference type="Proteomes" id="UP000235363"/>
    </source>
</evidence>
<name>A0A2N6SZ14_9CORY</name>
<dbReference type="EMBL" id="PNHF01000012">
    <property type="protein sequence ID" value="PMC62314.1"/>
    <property type="molecule type" value="Genomic_DNA"/>
</dbReference>
<keyword evidence="4 9" id="KW-0812">Transmembrane</keyword>
<reference evidence="12 13" key="1">
    <citation type="submission" date="2017-09" db="EMBL/GenBank/DDBJ databases">
        <title>Bacterial strain isolated from the female urinary microbiota.</title>
        <authorList>
            <person name="Thomas-White K."/>
            <person name="Kumar N."/>
            <person name="Forster S."/>
            <person name="Putonti C."/>
            <person name="Lawley T."/>
            <person name="Wolfe A.J."/>
        </authorList>
    </citation>
    <scope>NUCLEOTIDE SEQUENCE [LARGE SCALE GENOMIC DNA]</scope>
    <source>
        <strain evidence="12 13">UMB0908</strain>
    </source>
</reference>
<accession>A0A2N6SZ14</accession>